<dbReference type="RefSeq" id="WP_204728438.1">
    <property type="nucleotide sequence ID" value="NZ_JAFBDK010000003.1"/>
</dbReference>
<dbReference type="Proteomes" id="UP001597561">
    <property type="component" value="Unassembled WGS sequence"/>
</dbReference>
<accession>A0ABW5ZKZ6</accession>
<comment type="caution">
    <text evidence="2">The sequence shown here is derived from an EMBL/GenBank/DDBJ whole genome shotgun (WGS) entry which is preliminary data.</text>
</comment>
<gene>
    <name evidence="2" type="ORF">ACFS5P_16665</name>
</gene>
<keyword evidence="1" id="KW-0812">Transmembrane</keyword>
<dbReference type="EMBL" id="JBHUPG010000031">
    <property type="protein sequence ID" value="MFD2913522.1"/>
    <property type="molecule type" value="Genomic_DNA"/>
</dbReference>
<keyword evidence="1" id="KW-1133">Transmembrane helix</keyword>
<sequence length="99" mass="10244">MSAITQDKKKLNGNGVLGPISKGFDAAIMYGLLFVSLMLVTGKEITTESLAMPALLLFLVVNGADYAAAKKNGKSTPQWIVVGSFVLAAGAAVAMTVLL</sequence>
<name>A0ABW5ZKZ6_9BACL</name>
<evidence type="ECO:0000313" key="2">
    <source>
        <dbReference type="EMBL" id="MFD2913522.1"/>
    </source>
</evidence>
<keyword evidence="3" id="KW-1185">Reference proteome</keyword>
<feature type="transmembrane region" description="Helical" evidence="1">
    <location>
        <begin position="79"/>
        <end position="98"/>
    </location>
</feature>
<reference evidence="3" key="1">
    <citation type="journal article" date="2019" name="Int. J. Syst. Evol. Microbiol.">
        <title>The Global Catalogue of Microorganisms (GCM) 10K type strain sequencing project: providing services to taxonomists for standard genome sequencing and annotation.</title>
        <authorList>
            <consortium name="The Broad Institute Genomics Platform"/>
            <consortium name="The Broad Institute Genome Sequencing Center for Infectious Disease"/>
            <person name="Wu L."/>
            <person name="Ma J."/>
        </authorList>
    </citation>
    <scope>NUCLEOTIDE SEQUENCE [LARGE SCALE GENOMIC DNA]</scope>
    <source>
        <strain evidence="3">KCTC 13528</strain>
    </source>
</reference>
<evidence type="ECO:0000313" key="3">
    <source>
        <dbReference type="Proteomes" id="UP001597561"/>
    </source>
</evidence>
<feature type="transmembrane region" description="Helical" evidence="1">
    <location>
        <begin position="50"/>
        <end position="67"/>
    </location>
</feature>
<protein>
    <submittedName>
        <fullName evidence="2">Uncharacterized protein</fullName>
    </submittedName>
</protein>
<organism evidence="2 3">
    <name type="scientific">Jeotgalibacillus terrae</name>
    <dbReference type="NCBI Taxonomy" id="587735"/>
    <lineage>
        <taxon>Bacteria</taxon>
        <taxon>Bacillati</taxon>
        <taxon>Bacillota</taxon>
        <taxon>Bacilli</taxon>
        <taxon>Bacillales</taxon>
        <taxon>Caryophanaceae</taxon>
        <taxon>Jeotgalibacillus</taxon>
    </lineage>
</organism>
<keyword evidence="1" id="KW-0472">Membrane</keyword>
<evidence type="ECO:0000256" key="1">
    <source>
        <dbReference type="SAM" id="Phobius"/>
    </source>
</evidence>
<proteinExistence type="predicted"/>
<feature type="transmembrane region" description="Helical" evidence="1">
    <location>
        <begin position="20"/>
        <end position="38"/>
    </location>
</feature>